<evidence type="ECO:0000256" key="1">
    <source>
        <dbReference type="ARBA" id="ARBA00004651"/>
    </source>
</evidence>
<dbReference type="GO" id="GO:0006811">
    <property type="term" value="P:monoatomic ion transport"/>
    <property type="evidence" value="ECO:0007669"/>
    <property type="project" value="UniProtKB-KW"/>
</dbReference>
<dbReference type="AlphaFoldDB" id="A0A1H2X7G7"/>
<name>A0A1H2X7G7_9FLAO</name>
<gene>
    <name evidence="11" type="ORF">SAMN05444338_105154</name>
</gene>
<evidence type="ECO:0000256" key="8">
    <source>
        <dbReference type="ARBA" id="ARBA00023136"/>
    </source>
</evidence>
<evidence type="ECO:0000313" key="11">
    <source>
        <dbReference type="EMBL" id="SDW88199.1"/>
    </source>
</evidence>
<dbReference type="PIRSF" id="PIRSF006603">
    <property type="entry name" value="DinF"/>
    <property type="match status" value="1"/>
</dbReference>
<feature type="transmembrane region" description="Helical" evidence="10">
    <location>
        <begin position="131"/>
        <end position="148"/>
    </location>
</feature>
<keyword evidence="6 10" id="KW-1133">Transmembrane helix</keyword>
<keyword evidence="5 10" id="KW-0812">Transmembrane</keyword>
<proteinExistence type="predicted"/>
<dbReference type="CDD" id="cd13131">
    <property type="entry name" value="MATE_NorM_like"/>
    <property type="match status" value="1"/>
</dbReference>
<sequence length="460" mass="50671">MNLATYTKEFSYNLRLAYPIILGMLGHTVVGIVDNIMVGKLGPTELAAVSLGNSFVFIAMSLGIGFSTAITPLAAQADGRKNIEEGRSAFHHGLYLCTILGAILFGLIFFSKPIIGFMGQPDNVVELAKPYLDIVAFSLIPLIIFQGYKQFADGMSETKYSMWATILGNVVNVVLNYLFIYGIWIFPELGIIGAGIGTIVSRFVMLGYMHYMMQKKEKFHPFFEKFSLKNIKKEMNMKIIHIGAPSAMQMFFEVGLFTGAIWLSGLLGIVNQAANQIALSLASFTFMFAMGLSVAASIRVGNQKGLGDYKQLRIVAFSIFLLVIVVETFFALIFVLFHTQLPALFVDMNNAHDLAVNTEVVTIAAQLLLVAAVFQISDGIQVVFLGALRGLQDVKVPMYITFVAYWVVGFPISIYLGLYTELKGAGIWIGLLAGLSIAALFLYIRFVRLTNRLLVEKTSK</sequence>
<dbReference type="NCBIfam" id="TIGR00797">
    <property type="entry name" value="matE"/>
    <property type="match status" value="1"/>
</dbReference>
<keyword evidence="8 10" id="KW-0472">Membrane</keyword>
<evidence type="ECO:0000256" key="10">
    <source>
        <dbReference type="SAM" id="Phobius"/>
    </source>
</evidence>
<evidence type="ECO:0000256" key="3">
    <source>
        <dbReference type="ARBA" id="ARBA00022449"/>
    </source>
</evidence>
<feature type="transmembrane region" description="Helical" evidence="10">
    <location>
        <begin position="425"/>
        <end position="444"/>
    </location>
</feature>
<feature type="transmembrane region" description="Helical" evidence="10">
    <location>
        <begin position="399"/>
        <end position="419"/>
    </location>
</feature>
<reference evidence="12" key="1">
    <citation type="submission" date="2016-10" db="EMBL/GenBank/DDBJ databases">
        <authorList>
            <person name="Varghese N."/>
            <person name="Submissions S."/>
        </authorList>
    </citation>
    <scope>NUCLEOTIDE SEQUENCE [LARGE SCALE GENOMIC DNA]</scope>
    <source>
        <strain evidence="12">DSM 15718</strain>
    </source>
</reference>
<dbReference type="Proteomes" id="UP000198569">
    <property type="component" value="Unassembled WGS sequence"/>
</dbReference>
<evidence type="ECO:0000256" key="4">
    <source>
        <dbReference type="ARBA" id="ARBA00022475"/>
    </source>
</evidence>
<dbReference type="GO" id="GO:0042910">
    <property type="term" value="F:xenobiotic transmembrane transporter activity"/>
    <property type="evidence" value="ECO:0007669"/>
    <property type="project" value="InterPro"/>
</dbReference>
<dbReference type="Pfam" id="PF01554">
    <property type="entry name" value="MatE"/>
    <property type="match status" value="2"/>
</dbReference>
<keyword evidence="4" id="KW-1003">Cell membrane</keyword>
<dbReference type="RefSeq" id="WP_091431247.1">
    <property type="nucleotide sequence ID" value="NZ_FNMV01000005.1"/>
</dbReference>
<dbReference type="EMBL" id="FNMV01000005">
    <property type="protein sequence ID" value="SDW88199.1"/>
    <property type="molecule type" value="Genomic_DNA"/>
</dbReference>
<keyword evidence="7" id="KW-0406">Ion transport</keyword>
<evidence type="ECO:0000256" key="2">
    <source>
        <dbReference type="ARBA" id="ARBA00022448"/>
    </source>
</evidence>
<evidence type="ECO:0000313" key="12">
    <source>
        <dbReference type="Proteomes" id="UP000198569"/>
    </source>
</evidence>
<feature type="transmembrane region" description="Helical" evidence="10">
    <location>
        <begin position="93"/>
        <end position="111"/>
    </location>
</feature>
<dbReference type="InterPro" id="IPR048279">
    <property type="entry name" value="MdtK-like"/>
</dbReference>
<feature type="transmembrane region" description="Helical" evidence="10">
    <location>
        <begin position="160"/>
        <end position="184"/>
    </location>
</feature>
<evidence type="ECO:0000256" key="5">
    <source>
        <dbReference type="ARBA" id="ARBA00022692"/>
    </source>
</evidence>
<evidence type="ECO:0000256" key="7">
    <source>
        <dbReference type="ARBA" id="ARBA00023065"/>
    </source>
</evidence>
<dbReference type="InterPro" id="IPR050222">
    <property type="entry name" value="MATE_MdtK"/>
</dbReference>
<feature type="transmembrane region" description="Helical" evidence="10">
    <location>
        <begin position="190"/>
        <end position="211"/>
    </location>
</feature>
<dbReference type="PANTHER" id="PTHR43298:SF2">
    <property type="entry name" value="FMN_FAD EXPORTER YEEO-RELATED"/>
    <property type="match status" value="1"/>
</dbReference>
<dbReference type="GO" id="GO:0015297">
    <property type="term" value="F:antiporter activity"/>
    <property type="evidence" value="ECO:0007669"/>
    <property type="project" value="UniProtKB-KW"/>
</dbReference>
<keyword evidence="3" id="KW-0050">Antiport</keyword>
<evidence type="ECO:0000256" key="6">
    <source>
        <dbReference type="ARBA" id="ARBA00022989"/>
    </source>
</evidence>
<feature type="transmembrane region" description="Helical" evidence="10">
    <location>
        <begin position="312"/>
        <end position="337"/>
    </location>
</feature>
<protein>
    <recommendedName>
        <fullName evidence="9">Multidrug-efflux transporter</fullName>
    </recommendedName>
</protein>
<dbReference type="InterPro" id="IPR002528">
    <property type="entry name" value="MATE_fam"/>
</dbReference>
<keyword evidence="2" id="KW-0813">Transport</keyword>
<evidence type="ECO:0000256" key="9">
    <source>
        <dbReference type="ARBA" id="ARBA00031636"/>
    </source>
</evidence>
<organism evidence="11 12">
    <name type="scientific">Flavobacterium degerlachei</name>
    <dbReference type="NCBI Taxonomy" id="229203"/>
    <lineage>
        <taxon>Bacteria</taxon>
        <taxon>Pseudomonadati</taxon>
        <taxon>Bacteroidota</taxon>
        <taxon>Flavobacteriia</taxon>
        <taxon>Flavobacteriales</taxon>
        <taxon>Flavobacteriaceae</taxon>
        <taxon>Flavobacterium</taxon>
    </lineage>
</organism>
<feature type="transmembrane region" description="Helical" evidence="10">
    <location>
        <begin position="53"/>
        <end position="73"/>
    </location>
</feature>
<accession>A0A1H2X7G7</accession>
<feature type="transmembrane region" description="Helical" evidence="10">
    <location>
        <begin position="12"/>
        <end position="33"/>
    </location>
</feature>
<feature type="transmembrane region" description="Helical" evidence="10">
    <location>
        <begin position="239"/>
        <end position="265"/>
    </location>
</feature>
<feature type="transmembrane region" description="Helical" evidence="10">
    <location>
        <begin position="363"/>
        <end position="387"/>
    </location>
</feature>
<dbReference type="STRING" id="229203.SAMN05444338_105154"/>
<dbReference type="GO" id="GO:0005886">
    <property type="term" value="C:plasma membrane"/>
    <property type="evidence" value="ECO:0007669"/>
    <property type="project" value="UniProtKB-SubCell"/>
</dbReference>
<comment type="subcellular location">
    <subcellularLocation>
        <location evidence="1">Cell membrane</location>
        <topology evidence="1">Multi-pass membrane protein</topology>
    </subcellularLocation>
</comment>
<dbReference type="OrthoDB" id="9780160at2"/>
<feature type="transmembrane region" description="Helical" evidence="10">
    <location>
        <begin position="277"/>
        <end position="300"/>
    </location>
</feature>
<dbReference type="PANTHER" id="PTHR43298">
    <property type="entry name" value="MULTIDRUG RESISTANCE PROTEIN NORM-RELATED"/>
    <property type="match status" value="1"/>
</dbReference>
<keyword evidence="12" id="KW-1185">Reference proteome</keyword>